<dbReference type="InterPro" id="IPR005467">
    <property type="entry name" value="His_kinase_dom"/>
</dbReference>
<evidence type="ECO:0000256" key="1">
    <source>
        <dbReference type="ARBA" id="ARBA00000085"/>
    </source>
</evidence>
<keyword evidence="8 15" id="KW-0812">Transmembrane</keyword>
<dbReference type="RefSeq" id="WP_202659069.1">
    <property type="nucleotide sequence ID" value="NZ_JAESVP010000003.1"/>
</dbReference>
<keyword evidence="14 15" id="KW-0472">Membrane</keyword>
<dbReference type="Pfam" id="PF00672">
    <property type="entry name" value="HAMP"/>
    <property type="match status" value="1"/>
</dbReference>
<evidence type="ECO:0000256" key="2">
    <source>
        <dbReference type="ARBA" id="ARBA00004429"/>
    </source>
</evidence>
<feature type="transmembrane region" description="Helical" evidence="15">
    <location>
        <begin position="13"/>
        <end position="37"/>
    </location>
</feature>
<organism evidence="18 19">
    <name type="scientific">Fuscibacter oryzae</name>
    <dbReference type="NCBI Taxonomy" id="2803939"/>
    <lineage>
        <taxon>Bacteria</taxon>
        <taxon>Pseudomonadati</taxon>
        <taxon>Pseudomonadota</taxon>
        <taxon>Alphaproteobacteria</taxon>
        <taxon>Rhodobacterales</taxon>
        <taxon>Paracoccaceae</taxon>
        <taxon>Fuscibacter</taxon>
    </lineage>
</organism>
<evidence type="ECO:0000256" key="14">
    <source>
        <dbReference type="ARBA" id="ARBA00023136"/>
    </source>
</evidence>
<evidence type="ECO:0000313" key="18">
    <source>
        <dbReference type="EMBL" id="MBL4927943.1"/>
    </source>
</evidence>
<dbReference type="InterPro" id="IPR004358">
    <property type="entry name" value="Sig_transdc_His_kin-like_C"/>
</dbReference>
<dbReference type="EC" id="2.7.13.3" evidence="3"/>
<dbReference type="Gene3D" id="3.30.565.10">
    <property type="entry name" value="Histidine kinase-like ATPase, C-terminal domain"/>
    <property type="match status" value="1"/>
</dbReference>
<dbReference type="AlphaFoldDB" id="A0A8J7MQG9"/>
<feature type="domain" description="HAMP" evidence="17">
    <location>
        <begin position="181"/>
        <end position="232"/>
    </location>
</feature>
<evidence type="ECO:0000256" key="12">
    <source>
        <dbReference type="ARBA" id="ARBA00022989"/>
    </source>
</evidence>
<keyword evidence="13" id="KW-0902">Two-component regulatory system</keyword>
<name>A0A8J7MQG9_9RHOB</name>
<sequence>MSLRLKPLLPHGLFGRAALILILPVVVIQLIVATIFIQRHFEGVTRQMSDSIAIEMRHLLDEVAKEPDLGAAQHSAAEIGGALELQVALPGSTIPAADSREYWDWSGRVVIDTLRNRLPELQVVDLMTDSRGVQAWFSTPHGEMEVMLDRRRVSASNPHQLLVLMMLASALMTAVAYVFLRNQLTPITRLARAAEAFGKGQAVPYRPRGATEVRAAGNAFLDMRARIERQIETRTMMLSGVSHDLRTPLTRMKLALSLMPEDEDTAALGRDVQQMERMVDEFLAFARGDAMEEAAPVDPAALLREVAKAASRNGRAVVVGALDWPGGMIRLRDHAVRRALENLIGNAQRYGQTIEVSLTTNDRALRFVVEDDGPGIARDQREEAIQPFRRLDAARDPNKGAGVGLGLSIAADVARSHGGALRLLDSERLGGLRAELSVAR</sequence>
<evidence type="ECO:0000256" key="9">
    <source>
        <dbReference type="ARBA" id="ARBA00022741"/>
    </source>
</evidence>
<keyword evidence="4" id="KW-1003">Cell membrane</keyword>
<dbReference type="InterPro" id="IPR003594">
    <property type="entry name" value="HATPase_dom"/>
</dbReference>
<dbReference type="CDD" id="cd00082">
    <property type="entry name" value="HisKA"/>
    <property type="match status" value="1"/>
</dbReference>
<evidence type="ECO:0000256" key="11">
    <source>
        <dbReference type="ARBA" id="ARBA00022840"/>
    </source>
</evidence>
<feature type="domain" description="Histidine kinase" evidence="16">
    <location>
        <begin position="240"/>
        <end position="440"/>
    </location>
</feature>
<dbReference type="PANTHER" id="PTHR44936:SF5">
    <property type="entry name" value="SENSOR HISTIDINE KINASE ENVZ"/>
    <property type="match status" value="1"/>
</dbReference>
<evidence type="ECO:0000256" key="4">
    <source>
        <dbReference type="ARBA" id="ARBA00022475"/>
    </source>
</evidence>
<dbReference type="PANTHER" id="PTHR44936">
    <property type="entry name" value="SENSOR PROTEIN CREC"/>
    <property type="match status" value="1"/>
</dbReference>
<evidence type="ECO:0000256" key="10">
    <source>
        <dbReference type="ARBA" id="ARBA00022777"/>
    </source>
</evidence>
<dbReference type="Gene3D" id="1.10.287.130">
    <property type="match status" value="1"/>
</dbReference>
<dbReference type="SMART" id="SM00388">
    <property type="entry name" value="HisKA"/>
    <property type="match status" value="1"/>
</dbReference>
<dbReference type="GO" id="GO:0000155">
    <property type="term" value="F:phosphorelay sensor kinase activity"/>
    <property type="evidence" value="ECO:0007669"/>
    <property type="project" value="InterPro"/>
</dbReference>
<keyword evidence="9" id="KW-0547">Nucleotide-binding</keyword>
<proteinExistence type="predicted"/>
<keyword evidence="19" id="KW-1185">Reference proteome</keyword>
<gene>
    <name evidence="18" type="ORF">JI744_07485</name>
</gene>
<feature type="transmembrane region" description="Helical" evidence="15">
    <location>
        <begin position="161"/>
        <end position="180"/>
    </location>
</feature>
<dbReference type="Pfam" id="PF02518">
    <property type="entry name" value="HATPase_c"/>
    <property type="match status" value="1"/>
</dbReference>
<reference evidence="18" key="1">
    <citation type="submission" date="2021-01" db="EMBL/GenBank/DDBJ databases">
        <title>Genome seq and assembly of Tabrizicola sp. KVB23.</title>
        <authorList>
            <person name="Chhetri G."/>
        </authorList>
    </citation>
    <scope>NUCLEOTIDE SEQUENCE</scope>
    <source>
        <strain evidence="18">KVB23</strain>
    </source>
</reference>
<dbReference type="Pfam" id="PF00512">
    <property type="entry name" value="HisKA"/>
    <property type="match status" value="1"/>
</dbReference>
<evidence type="ECO:0000256" key="5">
    <source>
        <dbReference type="ARBA" id="ARBA00022519"/>
    </source>
</evidence>
<dbReference type="InterPro" id="IPR036890">
    <property type="entry name" value="HATPase_C_sf"/>
</dbReference>
<evidence type="ECO:0000259" key="16">
    <source>
        <dbReference type="PROSITE" id="PS50109"/>
    </source>
</evidence>
<evidence type="ECO:0000256" key="8">
    <source>
        <dbReference type="ARBA" id="ARBA00022692"/>
    </source>
</evidence>
<dbReference type="EMBL" id="JAESVP010000003">
    <property type="protein sequence ID" value="MBL4927943.1"/>
    <property type="molecule type" value="Genomic_DNA"/>
</dbReference>
<keyword evidence="10 18" id="KW-0418">Kinase</keyword>
<dbReference type="PROSITE" id="PS50885">
    <property type="entry name" value="HAMP"/>
    <property type="match status" value="1"/>
</dbReference>
<keyword evidence="5" id="KW-0997">Cell inner membrane</keyword>
<dbReference type="InterPro" id="IPR003661">
    <property type="entry name" value="HisK_dim/P_dom"/>
</dbReference>
<dbReference type="PROSITE" id="PS50109">
    <property type="entry name" value="HIS_KIN"/>
    <property type="match status" value="1"/>
</dbReference>
<protein>
    <recommendedName>
        <fullName evidence="3">histidine kinase</fullName>
        <ecNumber evidence="3">2.7.13.3</ecNumber>
    </recommendedName>
</protein>
<keyword evidence="7" id="KW-0808">Transferase</keyword>
<dbReference type="InterPro" id="IPR003660">
    <property type="entry name" value="HAMP_dom"/>
</dbReference>
<evidence type="ECO:0000313" key="19">
    <source>
        <dbReference type="Proteomes" id="UP000619033"/>
    </source>
</evidence>
<evidence type="ECO:0000259" key="17">
    <source>
        <dbReference type="PROSITE" id="PS50885"/>
    </source>
</evidence>
<keyword evidence="11" id="KW-0067">ATP-binding</keyword>
<comment type="catalytic activity">
    <reaction evidence="1">
        <text>ATP + protein L-histidine = ADP + protein N-phospho-L-histidine.</text>
        <dbReference type="EC" id="2.7.13.3"/>
    </reaction>
</comment>
<dbReference type="InterPro" id="IPR036097">
    <property type="entry name" value="HisK_dim/P_sf"/>
</dbReference>
<comment type="caution">
    <text evidence="18">The sequence shown here is derived from an EMBL/GenBank/DDBJ whole genome shotgun (WGS) entry which is preliminary data.</text>
</comment>
<dbReference type="SUPFAM" id="SSF47384">
    <property type="entry name" value="Homodimeric domain of signal transducing histidine kinase"/>
    <property type="match status" value="1"/>
</dbReference>
<accession>A0A8J7MQG9</accession>
<evidence type="ECO:0000256" key="7">
    <source>
        <dbReference type="ARBA" id="ARBA00022679"/>
    </source>
</evidence>
<dbReference type="SUPFAM" id="SSF55874">
    <property type="entry name" value="ATPase domain of HSP90 chaperone/DNA topoisomerase II/histidine kinase"/>
    <property type="match status" value="1"/>
</dbReference>
<evidence type="ECO:0000256" key="6">
    <source>
        <dbReference type="ARBA" id="ARBA00022553"/>
    </source>
</evidence>
<dbReference type="SMART" id="SM00387">
    <property type="entry name" value="HATPase_c"/>
    <property type="match status" value="1"/>
</dbReference>
<dbReference type="PRINTS" id="PR00344">
    <property type="entry name" value="BCTRLSENSOR"/>
</dbReference>
<dbReference type="GO" id="GO:0005886">
    <property type="term" value="C:plasma membrane"/>
    <property type="evidence" value="ECO:0007669"/>
    <property type="project" value="UniProtKB-SubCell"/>
</dbReference>
<keyword evidence="6" id="KW-0597">Phosphoprotein</keyword>
<dbReference type="InterPro" id="IPR050980">
    <property type="entry name" value="2C_sensor_his_kinase"/>
</dbReference>
<dbReference type="GO" id="GO:0005524">
    <property type="term" value="F:ATP binding"/>
    <property type="evidence" value="ECO:0007669"/>
    <property type="project" value="UniProtKB-KW"/>
</dbReference>
<evidence type="ECO:0000256" key="15">
    <source>
        <dbReference type="SAM" id="Phobius"/>
    </source>
</evidence>
<evidence type="ECO:0000256" key="13">
    <source>
        <dbReference type="ARBA" id="ARBA00023012"/>
    </source>
</evidence>
<evidence type="ECO:0000256" key="3">
    <source>
        <dbReference type="ARBA" id="ARBA00012438"/>
    </source>
</evidence>
<keyword evidence="12 15" id="KW-1133">Transmembrane helix</keyword>
<comment type="subcellular location">
    <subcellularLocation>
        <location evidence="2">Cell inner membrane</location>
        <topology evidence="2">Multi-pass membrane protein</topology>
    </subcellularLocation>
</comment>
<dbReference type="Proteomes" id="UP000619033">
    <property type="component" value="Unassembled WGS sequence"/>
</dbReference>
<dbReference type="SMART" id="SM00304">
    <property type="entry name" value="HAMP"/>
    <property type="match status" value="1"/>
</dbReference>